<organism evidence="1">
    <name type="scientific">Brassica napus</name>
    <name type="common">Rape</name>
    <dbReference type="NCBI Taxonomy" id="3708"/>
    <lineage>
        <taxon>Eukaryota</taxon>
        <taxon>Viridiplantae</taxon>
        <taxon>Streptophyta</taxon>
        <taxon>Embryophyta</taxon>
        <taxon>Tracheophyta</taxon>
        <taxon>Spermatophyta</taxon>
        <taxon>Magnoliopsida</taxon>
        <taxon>eudicotyledons</taxon>
        <taxon>Gunneridae</taxon>
        <taxon>Pentapetalae</taxon>
        <taxon>rosids</taxon>
        <taxon>malvids</taxon>
        <taxon>Brassicales</taxon>
        <taxon>Brassicaceae</taxon>
        <taxon>Brassiceae</taxon>
        <taxon>Brassica</taxon>
    </lineage>
</organism>
<accession>A0A816IFT5</accession>
<sequence>MNRTRYAPPRRWYCWDTDSVCTRLSPVFGLWLAMKLLTLVLRGLCRSFLQFWTFCPFVAEDRSRKHQWIKPFSVTHLGVDAIGT</sequence>
<reference evidence="1" key="1">
    <citation type="submission" date="2021-01" db="EMBL/GenBank/DDBJ databases">
        <authorList>
            <consortium name="Genoscope - CEA"/>
            <person name="William W."/>
        </authorList>
    </citation>
    <scope>NUCLEOTIDE SEQUENCE</scope>
</reference>
<dbReference type="AlphaFoldDB" id="A0A816IFT5"/>
<dbReference type="EMBL" id="HG994367">
    <property type="protein sequence ID" value="CAF1708132.1"/>
    <property type="molecule type" value="Genomic_DNA"/>
</dbReference>
<dbReference type="Proteomes" id="UP001295469">
    <property type="component" value="Chromosome C03"/>
</dbReference>
<dbReference type="SMR" id="A0A816IFT5"/>
<evidence type="ECO:0000313" key="1">
    <source>
        <dbReference type="EMBL" id="CAF1708132.1"/>
    </source>
</evidence>
<proteinExistence type="predicted"/>
<gene>
    <name evidence="1" type="ORF">DARMORV10_C03P67130.1</name>
</gene>
<name>A0A816IFT5_BRANA</name>
<protein>
    <submittedName>
        <fullName evidence="1">(rape) hypothetical protein</fullName>
    </submittedName>
</protein>